<dbReference type="PANTHER" id="PTHR42919">
    <property type="entry name" value="N-ALPHA-ACETYLTRANSFERASE"/>
    <property type="match status" value="1"/>
</dbReference>
<dbReference type="CDD" id="cd04301">
    <property type="entry name" value="NAT_SF"/>
    <property type="match status" value="1"/>
</dbReference>
<protein>
    <recommendedName>
        <fullName evidence="3">N-acetyltransferase domain-containing protein</fullName>
    </recommendedName>
</protein>
<dbReference type="InterPro" id="IPR000182">
    <property type="entry name" value="GNAT_dom"/>
</dbReference>
<evidence type="ECO:0000256" key="2">
    <source>
        <dbReference type="ARBA" id="ARBA00023315"/>
    </source>
</evidence>
<accession>A0ABR4AD51</accession>
<dbReference type="Gene3D" id="3.40.630.30">
    <property type="match status" value="1"/>
</dbReference>
<dbReference type="EMBL" id="JBEFKJ010000013">
    <property type="protein sequence ID" value="KAL2042771.1"/>
    <property type="molecule type" value="Genomic_DNA"/>
</dbReference>
<evidence type="ECO:0000256" key="1">
    <source>
        <dbReference type="ARBA" id="ARBA00022679"/>
    </source>
</evidence>
<dbReference type="SUPFAM" id="SSF55729">
    <property type="entry name" value="Acyl-CoA N-acyltransferases (Nat)"/>
    <property type="match status" value="1"/>
</dbReference>
<name>A0ABR4AD51_9LECA</name>
<evidence type="ECO:0000259" key="3">
    <source>
        <dbReference type="PROSITE" id="PS51186"/>
    </source>
</evidence>
<keyword evidence="2" id="KW-0012">Acyltransferase</keyword>
<reference evidence="4 5" key="1">
    <citation type="submission" date="2024-09" db="EMBL/GenBank/DDBJ databases">
        <title>Rethinking Asexuality: The Enigmatic Case of Functional Sexual Genes in Lepraria (Stereocaulaceae).</title>
        <authorList>
            <person name="Doellman M."/>
            <person name="Sun Y."/>
            <person name="Barcenas-Pena A."/>
            <person name="Lumbsch H.T."/>
            <person name="Grewe F."/>
        </authorList>
    </citation>
    <scope>NUCLEOTIDE SEQUENCE [LARGE SCALE GENOMIC DNA]</scope>
    <source>
        <strain evidence="4 5">Mercado 3170</strain>
    </source>
</reference>
<dbReference type="PANTHER" id="PTHR42919:SF8">
    <property type="entry name" value="N-ALPHA-ACETYLTRANSFERASE 50"/>
    <property type="match status" value="1"/>
</dbReference>
<keyword evidence="5" id="KW-1185">Reference proteome</keyword>
<feature type="domain" description="N-acetyltransferase" evidence="3">
    <location>
        <begin position="13"/>
        <end position="187"/>
    </location>
</feature>
<proteinExistence type="predicted"/>
<organism evidence="4 5">
    <name type="scientific">Stereocaulon virgatum</name>
    <dbReference type="NCBI Taxonomy" id="373712"/>
    <lineage>
        <taxon>Eukaryota</taxon>
        <taxon>Fungi</taxon>
        <taxon>Dikarya</taxon>
        <taxon>Ascomycota</taxon>
        <taxon>Pezizomycotina</taxon>
        <taxon>Lecanoromycetes</taxon>
        <taxon>OSLEUM clade</taxon>
        <taxon>Lecanoromycetidae</taxon>
        <taxon>Lecanorales</taxon>
        <taxon>Lecanorineae</taxon>
        <taxon>Stereocaulaceae</taxon>
        <taxon>Stereocaulon</taxon>
    </lineage>
</organism>
<dbReference type="PROSITE" id="PS51186">
    <property type="entry name" value="GNAT"/>
    <property type="match status" value="1"/>
</dbReference>
<comment type="caution">
    <text evidence="4">The sequence shown here is derived from an EMBL/GenBank/DDBJ whole genome shotgun (WGS) entry which is preliminary data.</text>
</comment>
<dbReference type="InterPro" id="IPR051556">
    <property type="entry name" value="N-term/lysine_N-AcTrnsfr"/>
</dbReference>
<evidence type="ECO:0000313" key="4">
    <source>
        <dbReference type="EMBL" id="KAL2042771.1"/>
    </source>
</evidence>
<sequence>MAREKIQNLPPNVTIACVTPTTLPAYRRIISTILPIRYPDSFYHDSISPTSSSTIALCALWHPPSPSIPSPDPIVVGGIQCRLAPVPSHPSSLDQVHKSLYIQTLATLAPYRRLGVGSALLRKATWAAVCRDGGDGVRDIYAHVWEANKDALEWYAKEGFAVEDGVVEGYYTKLRPSGARVVRRRIGVYEFWNARESWESHGVGWEAAEDE</sequence>
<dbReference type="InterPro" id="IPR016181">
    <property type="entry name" value="Acyl_CoA_acyltransferase"/>
</dbReference>
<gene>
    <name evidence="4" type="ORF">N7G274_004530</name>
</gene>
<dbReference type="PROSITE" id="PS51257">
    <property type="entry name" value="PROKAR_LIPOPROTEIN"/>
    <property type="match status" value="1"/>
</dbReference>
<keyword evidence="1" id="KW-0808">Transferase</keyword>
<dbReference type="Proteomes" id="UP001590950">
    <property type="component" value="Unassembled WGS sequence"/>
</dbReference>
<dbReference type="Pfam" id="PF00583">
    <property type="entry name" value="Acetyltransf_1"/>
    <property type="match status" value="1"/>
</dbReference>
<evidence type="ECO:0000313" key="5">
    <source>
        <dbReference type="Proteomes" id="UP001590950"/>
    </source>
</evidence>